<evidence type="ECO:0000313" key="3">
    <source>
        <dbReference type="Proteomes" id="UP001328107"/>
    </source>
</evidence>
<keyword evidence="1" id="KW-0812">Transmembrane</keyword>
<gene>
    <name evidence="2" type="ORF">PMAYCL1PPCAC_16313</name>
</gene>
<evidence type="ECO:0000313" key="2">
    <source>
        <dbReference type="EMBL" id="GMR46118.1"/>
    </source>
</evidence>
<dbReference type="SUPFAM" id="SSF81321">
    <property type="entry name" value="Family A G protein-coupled receptor-like"/>
    <property type="match status" value="1"/>
</dbReference>
<dbReference type="PANTHER" id="PTHR22943">
    <property type="entry name" value="7-TRANSMEMBRANE DOMAIN RECEPTOR C.ELEGANS"/>
    <property type="match status" value="1"/>
</dbReference>
<organism evidence="2 3">
    <name type="scientific">Pristionchus mayeri</name>
    <dbReference type="NCBI Taxonomy" id="1317129"/>
    <lineage>
        <taxon>Eukaryota</taxon>
        <taxon>Metazoa</taxon>
        <taxon>Ecdysozoa</taxon>
        <taxon>Nematoda</taxon>
        <taxon>Chromadorea</taxon>
        <taxon>Rhabditida</taxon>
        <taxon>Rhabditina</taxon>
        <taxon>Diplogasteromorpha</taxon>
        <taxon>Diplogasteroidea</taxon>
        <taxon>Neodiplogasteridae</taxon>
        <taxon>Pristionchus</taxon>
    </lineage>
</organism>
<dbReference type="InterPro" id="IPR019428">
    <property type="entry name" value="7TM_GPCR_serpentine_rcpt_Str"/>
</dbReference>
<evidence type="ECO:0008006" key="4">
    <source>
        <dbReference type="Google" id="ProtNLM"/>
    </source>
</evidence>
<evidence type="ECO:0000256" key="1">
    <source>
        <dbReference type="SAM" id="Phobius"/>
    </source>
</evidence>
<name>A0AAN5CKN9_9BILA</name>
<keyword evidence="3" id="KW-1185">Reference proteome</keyword>
<feature type="transmembrane region" description="Helical" evidence="1">
    <location>
        <begin position="94"/>
        <end position="113"/>
    </location>
</feature>
<dbReference type="Pfam" id="PF10326">
    <property type="entry name" value="7TM_GPCR_Str"/>
    <property type="match status" value="1"/>
</dbReference>
<keyword evidence="1" id="KW-0472">Membrane</keyword>
<dbReference type="PANTHER" id="PTHR22943:SF248">
    <property type="entry name" value="SEVEN TM RECEPTOR"/>
    <property type="match status" value="1"/>
</dbReference>
<feature type="transmembrane region" description="Helical" evidence="1">
    <location>
        <begin position="6"/>
        <end position="33"/>
    </location>
</feature>
<comment type="caution">
    <text evidence="2">The sequence shown here is derived from an EMBL/GenBank/DDBJ whole genome shotgun (WGS) entry which is preliminary data.</text>
</comment>
<dbReference type="EMBL" id="BTRK01000004">
    <property type="protein sequence ID" value="GMR46118.1"/>
    <property type="molecule type" value="Genomic_DNA"/>
</dbReference>
<accession>A0AAN5CKN9</accession>
<proteinExistence type="predicted"/>
<feature type="transmembrane region" description="Helical" evidence="1">
    <location>
        <begin position="53"/>
        <end position="74"/>
    </location>
</feature>
<dbReference type="Proteomes" id="UP001328107">
    <property type="component" value="Unassembled WGS sequence"/>
</dbReference>
<feature type="non-terminal residue" evidence="2">
    <location>
        <position position="144"/>
    </location>
</feature>
<keyword evidence="1" id="KW-1133">Transmembrane helix</keyword>
<feature type="non-terminal residue" evidence="2">
    <location>
        <position position="1"/>
    </location>
</feature>
<sequence>RDGKLNVPIVILLVETMIIMFGSCSVAFTLATLTYSDILKTTTLSLKHRTMQYTLLAAVCTQTFVPVVCVYIPYFLAIICPFLSIPVFGLSRHFLQLLAIFPGWDAIVIIAMIKDYRIGLMRIMRQRKMKNAVQVSSQYTTATQ</sequence>
<dbReference type="AlphaFoldDB" id="A0AAN5CKN9"/>
<reference evidence="3" key="1">
    <citation type="submission" date="2022-10" db="EMBL/GenBank/DDBJ databases">
        <title>Genome assembly of Pristionchus species.</title>
        <authorList>
            <person name="Yoshida K."/>
            <person name="Sommer R.J."/>
        </authorList>
    </citation>
    <scope>NUCLEOTIDE SEQUENCE [LARGE SCALE GENOMIC DNA]</scope>
    <source>
        <strain evidence="3">RS5460</strain>
    </source>
</reference>
<protein>
    <recommendedName>
        <fullName evidence="4">G protein-coupled receptor</fullName>
    </recommendedName>
</protein>